<dbReference type="AlphaFoldDB" id="I4B9J8"/>
<reference evidence="1 2" key="1">
    <citation type="submission" date="2012-06" db="EMBL/GenBank/DDBJ databases">
        <title>The complete chromosome of genome of Turneriella parva DSM 21527.</title>
        <authorList>
            <consortium name="US DOE Joint Genome Institute (JGI-PGF)"/>
            <person name="Lucas S."/>
            <person name="Han J."/>
            <person name="Lapidus A."/>
            <person name="Bruce D."/>
            <person name="Goodwin L."/>
            <person name="Pitluck S."/>
            <person name="Peters L."/>
            <person name="Kyrpides N."/>
            <person name="Mavromatis K."/>
            <person name="Ivanova N."/>
            <person name="Mikhailova N."/>
            <person name="Chertkov O."/>
            <person name="Detter J.C."/>
            <person name="Tapia R."/>
            <person name="Han C."/>
            <person name="Land M."/>
            <person name="Hauser L."/>
            <person name="Markowitz V."/>
            <person name="Cheng J.-F."/>
            <person name="Hugenholtz P."/>
            <person name="Woyke T."/>
            <person name="Wu D."/>
            <person name="Gronow S."/>
            <person name="Wellnitz S."/>
            <person name="Brambilla E."/>
            <person name="Klenk H.-P."/>
            <person name="Eisen J.A."/>
        </authorList>
    </citation>
    <scope>NUCLEOTIDE SEQUENCE [LARGE SCALE GENOMIC DNA]</scope>
    <source>
        <strain evidence="2">ATCC BAA-1111 / DSM 21527 / NCTC 11395 / H</strain>
    </source>
</reference>
<dbReference type="Proteomes" id="UP000006048">
    <property type="component" value="Chromosome"/>
</dbReference>
<dbReference type="STRING" id="869212.Turpa_3317"/>
<dbReference type="InterPro" id="IPR025528">
    <property type="entry name" value="BrnA_antitoxin"/>
</dbReference>
<dbReference type="EMBL" id="CP002959">
    <property type="protein sequence ID" value="AFM13955.1"/>
    <property type="molecule type" value="Genomic_DNA"/>
</dbReference>
<gene>
    <name evidence="1" type="ordered locus">Turpa_3317</name>
</gene>
<protein>
    <submittedName>
        <fullName evidence="1">CopG family protein</fullName>
    </submittedName>
</protein>
<proteinExistence type="predicted"/>
<sequence length="87" mass="10003">MRNIRGKAKYTGAPKDMADAINSSEIVEDFLPKPEDLVFKKKTVKVTMNLSKDSVDFFKVRSRKLGVPYQKMINSLVDKYVERYGRA</sequence>
<organism evidence="1 2">
    <name type="scientific">Turneriella parva (strain ATCC BAA-1111 / DSM 21527 / NCTC 11395 / H)</name>
    <name type="common">Leptospira parva</name>
    <dbReference type="NCBI Taxonomy" id="869212"/>
    <lineage>
        <taxon>Bacteria</taxon>
        <taxon>Pseudomonadati</taxon>
        <taxon>Spirochaetota</taxon>
        <taxon>Spirochaetia</taxon>
        <taxon>Leptospirales</taxon>
        <taxon>Leptospiraceae</taxon>
        <taxon>Turneriella</taxon>
    </lineage>
</organism>
<dbReference type="HOGENOM" id="CLU_185923_0_0_12"/>
<name>I4B9J8_TURPD</name>
<dbReference type="KEGG" id="tpx:Turpa_3317"/>
<accession>I4B9J8</accession>
<dbReference type="Pfam" id="PF14384">
    <property type="entry name" value="BrnA_antitoxin"/>
    <property type="match status" value="1"/>
</dbReference>
<keyword evidence="2" id="KW-1185">Reference proteome</keyword>
<evidence type="ECO:0000313" key="1">
    <source>
        <dbReference type="EMBL" id="AFM13955.1"/>
    </source>
</evidence>
<evidence type="ECO:0000313" key="2">
    <source>
        <dbReference type="Proteomes" id="UP000006048"/>
    </source>
</evidence>